<dbReference type="GO" id="GO:0006364">
    <property type="term" value="P:rRNA processing"/>
    <property type="evidence" value="ECO:0007669"/>
    <property type="project" value="TreeGrafter"/>
</dbReference>
<dbReference type="GO" id="GO:0030515">
    <property type="term" value="F:snoRNA binding"/>
    <property type="evidence" value="ECO:0007669"/>
    <property type="project" value="TreeGrafter"/>
</dbReference>
<dbReference type="GO" id="GO:0005737">
    <property type="term" value="C:cytoplasm"/>
    <property type="evidence" value="ECO:0007669"/>
    <property type="project" value="TreeGrafter"/>
</dbReference>
<evidence type="ECO:0000256" key="2">
    <source>
        <dbReference type="SAM" id="MobiDB-lite"/>
    </source>
</evidence>
<organism evidence="3 4">
    <name type="scientific">Westerdykella ornata</name>
    <dbReference type="NCBI Taxonomy" id="318751"/>
    <lineage>
        <taxon>Eukaryota</taxon>
        <taxon>Fungi</taxon>
        <taxon>Dikarya</taxon>
        <taxon>Ascomycota</taxon>
        <taxon>Pezizomycotina</taxon>
        <taxon>Dothideomycetes</taxon>
        <taxon>Pleosporomycetidae</taxon>
        <taxon>Pleosporales</taxon>
        <taxon>Sporormiaceae</taxon>
        <taxon>Westerdykella</taxon>
    </lineage>
</organism>
<dbReference type="PANTHER" id="PTHR12821:SF0">
    <property type="entry name" value="BYSTIN"/>
    <property type="match status" value="1"/>
</dbReference>
<dbReference type="RefSeq" id="XP_033656127.1">
    <property type="nucleotide sequence ID" value="XM_033795363.1"/>
</dbReference>
<protein>
    <submittedName>
        <fullName evidence="3">Bystin-domain-containing protein</fullName>
    </submittedName>
</protein>
<dbReference type="GeneID" id="54548538"/>
<keyword evidence="4" id="KW-1185">Reference proteome</keyword>
<dbReference type="Proteomes" id="UP000800097">
    <property type="component" value="Unassembled WGS sequence"/>
</dbReference>
<name>A0A6A6JRV1_WESOR</name>
<dbReference type="Pfam" id="PF05291">
    <property type="entry name" value="Bystin"/>
    <property type="match status" value="1"/>
</dbReference>
<comment type="similarity">
    <text evidence="1">Belongs to the bystin family.</text>
</comment>
<dbReference type="AlphaFoldDB" id="A0A6A6JRV1"/>
<dbReference type="OrthoDB" id="2192561at2759"/>
<accession>A0A6A6JRV1</accession>
<dbReference type="GO" id="GO:0030688">
    <property type="term" value="C:preribosome, small subunit precursor"/>
    <property type="evidence" value="ECO:0007669"/>
    <property type="project" value="TreeGrafter"/>
</dbReference>
<feature type="compositionally biased region" description="Acidic residues" evidence="2">
    <location>
        <begin position="94"/>
        <end position="122"/>
    </location>
</feature>
<evidence type="ECO:0000313" key="3">
    <source>
        <dbReference type="EMBL" id="KAF2278588.1"/>
    </source>
</evidence>
<evidence type="ECO:0000256" key="1">
    <source>
        <dbReference type="ARBA" id="ARBA00007114"/>
    </source>
</evidence>
<gene>
    <name evidence="3" type="ORF">EI97DRAFT_372697</name>
</gene>
<feature type="compositionally biased region" description="Basic and acidic residues" evidence="2">
    <location>
        <begin position="53"/>
        <end position="65"/>
    </location>
</feature>
<dbReference type="PANTHER" id="PTHR12821">
    <property type="entry name" value="BYSTIN"/>
    <property type="match status" value="1"/>
</dbReference>
<proteinExistence type="inferred from homology"/>
<dbReference type="InterPro" id="IPR007955">
    <property type="entry name" value="Bystin"/>
</dbReference>
<dbReference type="EMBL" id="ML986487">
    <property type="protein sequence ID" value="KAF2278588.1"/>
    <property type="molecule type" value="Genomic_DNA"/>
</dbReference>
<feature type="region of interest" description="Disordered" evidence="2">
    <location>
        <begin position="1"/>
        <end position="122"/>
    </location>
</feature>
<sequence>MPKTHKTAGPREAQRHNPLAEEYVPSNPWKQKAPKRQKRSRSETEEENYIDSKASRKILEIGRDLAEEEERENQVRRPPTANPAFDFDTRLGEDDAEEAAADYDDDEAWGEEEEEEVEEVEIDPEDLATFNKFIPTDDNPIVWPGQETQPSGGGTDLAALILEKIAQHEAANPSQPNTQGGGDPEDAVELPEKVVEVYSKIGLILSRYKSGKLPKPFKILPTVPAWETLISVTRPDSWTPNAVFAATRLFISSKPAVAQQFLNMVLLPAVQENIQETKKLNVHLYNALKKALYKPAAFFKGVVFPLLADGTCTQREAVIVASVVAKVSVPVLHSAAALHRLCELAAEQMSSDPDSAGPVNIFIKTLLDKKYALPYKVIDALVFHFLRFRAAGPSNGDAMDTESVAGDLGGAGKLPVIWHQCLLSFAQRYRNDITEDQREALLDLLLTRGHKSISPEIRRELLEGRGRGVVVEPPPVGLDGDDTMVMAIDS</sequence>
<reference evidence="3" key="1">
    <citation type="journal article" date="2020" name="Stud. Mycol.">
        <title>101 Dothideomycetes genomes: a test case for predicting lifestyles and emergence of pathogens.</title>
        <authorList>
            <person name="Haridas S."/>
            <person name="Albert R."/>
            <person name="Binder M."/>
            <person name="Bloem J."/>
            <person name="Labutti K."/>
            <person name="Salamov A."/>
            <person name="Andreopoulos B."/>
            <person name="Baker S."/>
            <person name="Barry K."/>
            <person name="Bills G."/>
            <person name="Bluhm B."/>
            <person name="Cannon C."/>
            <person name="Castanera R."/>
            <person name="Culley D."/>
            <person name="Daum C."/>
            <person name="Ezra D."/>
            <person name="Gonzalez J."/>
            <person name="Henrissat B."/>
            <person name="Kuo A."/>
            <person name="Liang C."/>
            <person name="Lipzen A."/>
            <person name="Lutzoni F."/>
            <person name="Magnuson J."/>
            <person name="Mondo S."/>
            <person name="Nolan M."/>
            <person name="Ohm R."/>
            <person name="Pangilinan J."/>
            <person name="Park H.-J."/>
            <person name="Ramirez L."/>
            <person name="Alfaro M."/>
            <person name="Sun H."/>
            <person name="Tritt A."/>
            <person name="Yoshinaga Y."/>
            <person name="Zwiers L.-H."/>
            <person name="Turgeon B."/>
            <person name="Goodwin S."/>
            <person name="Spatafora J."/>
            <person name="Crous P."/>
            <person name="Grigoriev I."/>
        </authorList>
    </citation>
    <scope>NUCLEOTIDE SEQUENCE</scope>
    <source>
        <strain evidence="3">CBS 379.55</strain>
    </source>
</reference>
<dbReference type="Gene3D" id="1.25.40.480">
    <property type="match status" value="1"/>
</dbReference>
<evidence type="ECO:0000313" key="4">
    <source>
        <dbReference type="Proteomes" id="UP000800097"/>
    </source>
</evidence>
<dbReference type="GO" id="GO:0005730">
    <property type="term" value="C:nucleolus"/>
    <property type="evidence" value="ECO:0007669"/>
    <property type="project" value="TreeGrafter"/>
</dbReference>